<evidence type="ECO:0000313" key="2">
    <source>
        <dbReference type="Proteomes" id="UP000831701"/>
    </source>
</evidence>
<comment type="caution">
    <text evidence="1">The sequence shown here is derived from an EMBL/GenBank/DDBJ whole genome shotgun (WGS) entry which is preliminary data.</text>
</comment>
<name>A0ACB8VGW7_9TELE</name>
<dbReference type="EMBL" id="CM041551">
    <property type="protein sequence ID" value="KAI3354905.1"/>
    <property type="molecule type" value="Genomic_DNA"/>
</dbReference>
<gene>
    <name evidence="1" type="ORF">L3Q82_004700</name>
</gene>
<dbReference type="Proteomes" id="UP000831701">
    <property type="component" value="Chromosome 21"/>
</dbReference>
<sequence>MIERAMFSHGKQVLGDEARLRAVHKPIMNSRPTRTVTSPGLALAVTGAPPWSQAWVWGSQASACSGPQDLAGLSPKWQHGPAFQ</sequence>
<keyword evidence="2" id="KW-1185">Reference proteome</keyword>
<proteinExistence type="predicted"/>
<evidence type="ECO:0000313" key="1">
    <source>
        <dbReference type="EMBL" id="KAI3354905.1"/>
    </source>
</evidence>
<accession>A0ACB8VGW7</accession>
<organism evidence="1 2">
    <name type="scientific">Scortum barcoo</name>
    <name type="common">barcoo grunter</name>
    <dbReference type="NCBI Taxonomy" id="214431"/>
    <lineage>
        <taxon>Eukaryota</taxon>
        <taxon>Metazoa</taxon>
        <taxon>Chordata</taxon>
        <taxon>Craniata</taxon>
        <taxon>Vertebrata</taxon>
        <taxon>Euteleostomi</taxon>
        <taxon>Actinopterygii</taxon>
        <taxon>Neopterygii</taxon>
        <taxon>Teleostei</taxon>
        <taxon>Neoteleostei</taxon>
        <taxon>Acanthomorphata</taxon>
        <taxon>Eupercaria</taxon>
        <taxon>Centrarchiformes</taxon>
        <taxon>Terapontoidei</taxon>
        <taxon>Terapontidae</taxon>
        <taxon>Scortum</taxon>
    </lineage>
</organism>
<reference evidence="1" key="1">
    <citation type="submission" date="2022-04" db="EMBL/GenBank/DDBJ databases">
        <title>Jade perch genome.</title>
        <authorList>
            <person name="Chao B."/>
        </authorList>
    </citation>
    <scope>NUCLEOTIDE SEQUENCE</scope>
    <source>
        <strain evidence="1">CB-2022</strain>
    </source>
</reference>
<protein>
    <submittedName>
        <fullName evidence="1">Uncharacterized protein</fullName>
    </submittedName>
</protein>